<feature type="binding site" evidence="4">
    <location>
        <position position="90"/>
    </location>
    <ligand>
        <name>Zn(2+)</name>
        <dbReference type="ChEBI" id="CHEBI:29105"/>
    </ligand>
</feature>
<dbReference type="Proteomes" id="UP001215280">
    <property type="component" value="Unassembled WGS sequence"/>
</dbReference>
<organism evidence="6 7">
    <name type="scientific">Mycena maculata</name>
    <dbReference type="NCBI Taxonomy" id="230809"/>
    <lineage>
        <taxon>Eukaryota</taxon>
        <taxon>Fungi</taxon>
        <taxon>Dikarya</taxon>
        <taxon>Basidiomycota</taxon>
        <taxon>Agaricomycotina</taxon>
        <taxon>Agaricomycetes</taxon>
        <taxon>Agaricomycetidae</taxon>
        <taxon>Agaricales</taxon>
        <taxon>Marasmiineae</taxon>
        <taxon>Mycenaceae</taxon>
        <taxon>Mycena</taxon>
    </lineage>
</organism>
<evidence type="ECO:0000313" key="7">
    <source>
        <dbReference type="Proteomes" id="UP001215280"/>
    </source>
</evidence>
<evidence type="ECO:0000256" key="4">
    <source>
        <dbReference type="PIRSR" id="PIRSR601765-1"/>
    </source>
</evidence>
<feature type="binding site" evidence="4">
    <location>
        <position position="37"/>
    </location>
    <ligand>
        <name>Zn(2+)</name>
        <dbReference type="ChEBI" id="CHEBI:29105"/>
    </ligand>
</feature>
<sequence length="198" mass="22382">MNAQRFIEANTKYATNFEPIEFSGPRGRGIMIVTCMDPRVHPYEQLGLQRGECGIVRNAAGSAKDALKSLVTANYQFGCKEFAVFHHSDCRARTFTTENIRETIKKAWPGRDDIAEIVDNMHWPTFTDVEASVKADVKFLVENPLVLPGTKISGWVYDDKTGKASVLNKHSTCDCLDQSPLDFPNRRRRSSRRPDARM</sequence>
<dbReference type="GO" id="GO:0004089">
    <property type="term" value="F:carbonate dehydratase activity"/>
    <property type="evidence" value="ECO:0007669"/>
    <property type="project" value="UniProtKB-UniRule"/>
</dbReference>
<dbReference type="Pfam" id="PF00484">
    <property type="entry name" value="Pro_CA"/>
    <property type="match status" value="1"/>
</dbReference>
<proteinExistence type="inferred from homology"/>
<keyword evidence="2 4" id="KW-0479">Metal-binding</keyword>
<name>A0AAD7NQZ5_9AGAR</name>
<dbReference type="PANTHER" id="PTHR43175">
    <property type="entry name" value="CARBONIC ANHYDRASE"/>
    <property type="match status" value="1"/>
</dbReference>
<gene>
    <name evidence="6" type="ORF">DFH07DRAFT_735189</name>
</gene>
<dbReference type="GO" id="GO:0008270">
    <property type="term" value="F:zinc ion binding"/>
    <property type="evidence" value="ECO:0007669"/>
    <property type="project" value="UniProtKB-UniRule"/>
</dbReference>
<protein>
    <recommendedName>
        <fullName evidence="5">Carbonic anhydrase</fullName>
        <ecNumber evidence="5">4.2.1.1</ecNumber>
    </recommendedName>
    <alternativeName>
        <fullName evidence="5">Carbonate dehydratase</fullName>
    </alternativeName>
</protein>
<dbReference type="EMBL" id="JARJLG010000023">
    <property type="protein sequence ID" value="KAJ7770917.1"/>
    <property type="molecule type" value="Genomic_DNA"/>
</dbReference>
<dbReference type="InterPro" id="IPR036874">
    <property type="entry name" value="Carbonic_anhydrase_sf"/>
</dbReference>
<feature type="binding site" evidence="4">
    <location>
        <position position="35"/>
    </location>
    <ligand>
        <name>Zn(2+)</name>
        <dbReference type="ChEBI" id="CHEBI:29105"/>
    </ligand>
</feature>
<evidence type="ECO:0000256" key="3">
    <source>
        <dbReference type="ARBA" id="ARBA00022833"/>
    </source>
</evidence>
<reference evidence="6" key="1">
    <citation type="submission" date="2023-03" db="EMBL/GenBank/DDBJ databases">
        <title>Massive genome expansion in bonnet fungi (Mycena s.s.) driven by repeated elements and novel gene families across ecological guilds.</title>
        <authorList>
            <consortium name="Lawrence Berkeley National Laboratory"/>
            <person name="Harder C.B."/>
            <person name="Miyauchi S."/>
            <person name="Viragh M."/>
            <person name="Kuo A."/>
            <person name="Thoen E."/>
            <person name="Andreopoulos B."/>
            <person name="Lu D."/>
            <person name="Skrede I."/>
            <person name="Drula E."/>
            <person name="Henrissat B."/>
            <person name="Morin E."/>
            <person name="Kohler A."/>
            <person name="Barry K."/>
            <person name="LaButti K."/>
            <person name="Morin E."/>
            <person name="Salamov A."/>
            <person name="Lipzen A."/>
            <person name="Mereny Z."/>
            <person name="Hegedus B."/>
            <person name="Baldrian P."/>
            <person name="Stursova M."/>
            <person name="Weitz H."/>
            <person name="Taylor A."/>
            <person name="Grigoriev I.V."/>
            <person name="Nagy L.G."/>
            <person name="Martin F."/>
            <person name="Kauserud H."/>
        </authorList>
    </citation>
    <scope>NUCLEOTIDE SEQUENCE</scope>
    <source>
        <strain evidence="6">CBHHK188m</strain>
    </source>
</reference>
<dbReference type="CDD" id="cd03379">
    <property type="entry name" value="beta_CA_cladeD"/>
    <property type="match status" value="1"/>
</dbReference>
<dbReference type="InterPro" id="IPR001765">
    <property type="entry name" value="Carbonic_anhydrase"/>
</dbReference>
<comment type="cofactor">
    <cofactor evidence="4">
        <name>Zn(2+)</name>
        <dbReference type="ChEBI" id="CHEBI:29105"/>
    </cofactor>
    <text evidence="4">Binds 1 zinc ion per subunit.</text>
</comment>
<comment type="function">
    <text evidence="5">Reversible hydration of carbon dioxide.</text>
</comment>
<keyword evidence="3 4" id="KW-0862">Zinc</keyword>
<keyword evidence="5" id="KW-0456">Lyase</keyword>
<dbReference type="PANTHER" id="PTHR43175:SF3">
    <property type="entry name" value="CARBON DISULFIDE HYDROLASE"/>
    <property type="match status" value="1"/>
</dbReference>
<comment type="similarity">
    <text evidence="1 5">Belongs to the beta-class carbonic anhydrase family.</text>
</comment>
<dbReference type="Gene3D" id="3.40.1050.10">
    <property type="entry name" value="Carbonic anhydrase"/>
    <property type="match status" value="1"/>
</dbReference>
<evidence type="ECO:0000313" key="6">
    <source>
        <dbReference type="EMBL" id="KAJ7770917.1"/>
    </source>
</evidence>
<dbReference type="SUPFAM" id="SSF53056">
    <property type="entry name" value="beta-carbonic anhydrase, cab"/>
    <property type="match status" value="1"/>
</dbReference>
<dbReference type="AlphaFoldDB" id="A0AAD7NQZ5"/>
<evidence type="ECO:0000256" key="5">
    <source>
        <dbReference type="RuleBase" id="RU003956"/>
    </source>
</evidence>
<accession>A0AAD7NQZ5</accession>
<comment type="catalytic activity">
    <reaction evidence="5">
        <text>hydrogencarbonate + H(+) = CO2 + H2O</text>
        <dbReference type="Rhea" id="RHEA:10748"/>
        <dbReference type="ChEBI" id="CHEBI:15377"/>
        <dbReference type="ChEBI" id="CHEBI:15378"/>
        <dbReference type="ChEBI" id="CHEBI:16526"/>
        <dbReference type="ChEBI" id="CHEBI:17544"/>
        <dbReference type="EC" id="4.2.1.1"/>
    </reaction>
</comment>
<comment type="caution">
    <text evidence="6">The sequence shown here is derived from an EMBL/GenBank/DDBJ whole genome shotgun (WGS) entry which is preliminary data.</text>
</comment>
<evidence type="ECO:0000256" key="2">
    <source>
        <dbReference type="ARBA" id="ARBA00022723"/>
    </source>
</evidence>
<dbReference type="EC" id="4.2.1.1" evidence="5"/>
<feature type="binding site" evidence="4">
    <location>
        <position position="87"/>
    </location>
    <ligand>
        <name>Zn(2+)</name>
        <dbReference type="ChEBI" id="CHEBI:29105"/>
    </ligand>
</feature>
<keyword evidence="7" id="KW-1185">Reference proteome</keyword>
<dbReference type="SMART" id="SM00947">
    <property type="entry name" value="Pro_CA"/>
    <property type="match status" value="1"/>
</dbReference>
<evidence type="ECO:0000256" key="1">
    <source>
        <dbReference type="ARBA" id="ARBA00006217"/>
    </source>
</evidence>